<dbReference type="OrthoDB" id="2168335at2"/>
<gene>
    <name evidence="2" type="ORF">FG384_11495</name>
</gene>
<comment type="caution">
    <text evidence="2">The sequence shown here is derived from an EMBL/GenBank/DDBJ whole genome shotgun (WGS) entry which is preliminary data.</text>
</comment>
<dbReference type="AlphaFoldDB" id="A0A544TQ29"/>
<feature type="domain" description="YqgU-like 6-bladed beta-propeller" evidence="1">
    <location>
        <begin position="93"/>
        <end position="346"/>
    </location>
</feature>
<name>A0A544TQ29_9BACI</name>
<dbReference type="SUPFAM" id="SSF69322">
    <property type="entry name" value="Tricorn protease domain 2"/>
    <property type="match status" value="1"/>
</dbReference>
<dbReference type="EMBL" id="VDGI01000012">
    <property type="protein sequence ID" value="TQR19550.1"/>
    <property type="molecule type" value="Genomic_DNA"/>
</dbReference>
<keyword evidence="3" id="KW-1185">Reference proteome</keyword>
<dbReference type="Proteomes" id="UP000316626">
    <property type="component" value="Unassembled WGS sequence"/>
</dbReference>
<proteinExistence type="predicted"/>
<dbReference type="PROSITE" id="PS51257">
    <property type="entry name" value="PROKAR_LIPOPROTEIN"/>
    <property type="match status" value="1"/>
</dbReference>
<accession>A0A544TQ29</accession>
<evidence type="ECO:0000313" key="2">
    <source>
        <dbReference type="EMBL" id="TQR19550.1"/>
    </source>
</evidence>
<dbReference type="InterPro" id="IPR048421">
    <property type="entry name" value="YqgU_beta-prop"/>
</dbReference>
<evidence type="ECO:0000313" key="3">
    <source>
        <dbReference type="Proteomes" id="UP000316626"/>
    </source>
</evidence>
<evidence type="ECO:0000259" key="1">
    <source>
        <dbReference type="Pfam" id="PF21101"/>
    </source>
</evidence>
<sequence>MKKIGILIICMLLLQACQDSKVQVEVKQPKRNMEETSLPSVSPTIPPKAFPSISFAPSAFQCVVGWLSNDEVVFILSDKGKWTVQTYSVSRESWKLIYTSPIPIVQAIIHPNKELILLHTSSNSSSAEVQVLHKNGYLVHSLSFESAELYMDWHPTNPDLIVFTTFYEDWSYNTFVYDGSTQVLESIEVENPFVKWYDEQHLMVFTGSESSLDGSELMLYSLNDKSLKSTGINHLLDVQNLGESMLYIHINEQENVYEYRLVSIESGDSFEWTSPTISNYSEWVIPTISVIEPNKIIAIKSVESGNVDENDKRGIISSISLEGEKELGEITSQPIACAPNGEICLGGYEKENWIQLKPLKEKLWIHLNE</sequence>
<organism evidence="2 3">
    <name type="scientific">Psychrobacillus vulpis</name>
    <dbReference type="NCBI Taxonomy" id="2325572"/>
    <lineage>
        <taxon>Bacteria</taxon>
        <taxon>Bacillati</taxon>
        <taxon>Bacillota</taxon>
        <taxon>Bacilli</taxon>
        <taxon>Bacillales</taxon>
        <taxon>Bacillaceae</taxon>
        <taxon>Psychrobacillus</taxon>
    </lineage>
</organism>
<dbReference type="RefSeq" id="WP_142642744.1">
    <property type="nucleotide sequence ID" value="NZ_VDGI01000012.1"/>
</dbReference>
<protein>
    <recommendedName>
        <fullName evidence="1">YqgU-like 6-bladed beta-propeller domain-containing protein</fullName>
    </recommendedName>
</protein>
<reference evidence="2 3" key="1">
    <citation type="submission" date="2019-06" db="EMBL/GenBank/DDBJ databases">
        <title>Psychrobacillus vulpis sp. nov., a new species isolated from feces of a red fox that inhabits in The Tablas de Daimiel Natural Park, Albacete, Spain.</title>
        <authorList>
            <person name="Rodriguez M."/>
            <person name="Reina J.C."/>
            <person name="Bejar V."/>
            <person name="Llamas I."/>
        </authorList>
    </citation>
    <scope>NUCLEOTIDE SEQUENCE [LARGE SCALE GENOMIC DNA]</scope>
    <source>
        <strain evidence="2 3">Z8</strain>
    </source>
</reference>
<dbReference type="Pfam" id="PF21101">
    <property type="entry name" value="YqgU"/>
    <property type="match status" value="1"/>
</dbReference>